<name>A0A9X2C119_9BURK</name>
<protein>
    <recommendedName>
        <fullName evidence="3">Neuromedin U</fullName>
    </recommendedName>
</protein>
<gene>
    <name evidence="1" type="ORF">LPC04_15600</name>
</gene>
<dbReference type="Proteomes" id="UP001139353">
    <property type="component" value="Unassembled WGS sequence"/>
</dbReference>
<reference evidence="1" key="1">
    <citation type="submission" date="2021-11" db="EMBL/GenBank/DDBJ databases">
        <title>BS-T2-15 a new species belonging to the Comamonadaceae family isolated from the soil of a French oak forest.</title>
        <authorList>
            <person name="Mieszkin S."/>
            <person name="Alain K."/>
        </authorList>
    </citation>
    <scope>NUCLEOTIDE SEQUENCE</scope>
    <source>
        <strain evidence="1">BS-T2-15</strain>
    </source>
</reference>
<accession>A0A9X2C119</accession>
<dbReference type="RefSeq" id="WP_275683168.1">
    <property type="nucleotide sequence ID" value="NZ_JAJLJH010000003.1"/>
</dbReference>
<proteinExistence type="predicted"/>
<evidence type="ECO:0000313" key="2">
    <source>
        <dbReference type="Proteomes" id="UP001139353"/>
    </source>
</evidence>
<evidence type="ECO:0000313" key="1">
    <source>
        <dbReference type="EMBL" id="MCK9687136.1"/>
    </source>
</evidence>
<organism evidence="1 2">
    <name type="scientific">Scleromatobacter humisilvae</name>
    <dbReference type="NCBI Taxonomy" id="2897159"/>
    <lineage>
        <taxon>Bacteria</taxon>
        <taxon>Pseudomonadati</taxon>
        <taxon>Pseudomonadota</taxon>
        <taxon>Betaproteobacteria</taxon>
        <taxon>Burkholderiales</taxon>
        <taxon>Sphaerotilaceae</taxon>
        <taxon>Scleromatobacter</taxon>
    </lineage>
</organism>
<dbReference type="AlphaFoldDB" id="A0A9X2C119"/>
<sequence length="286" mass="30175">MKHFDSDAGGSIPASRLAALVLASGLRCVFAQSAPAGGADSEAAGAGAQSAAAQAQNPIAHVISVPFQNNTLTRTGPCRGTADTLLIQPVVPIRIDANWSVITRTIVPVVHLPRTSPEQGDVTGLGNIEPQFYFTPAHPGKFIWGAGAQAWLPTASQDALGVDKWGGGPAVVGLVIDGHWVAGALLNNVWAGSGKGRVNQMTLNPFANYNLAQGWYLASTPVITSNWDRASSQRWTVPVGGGFGRVFKIAGLHVNARLEAFRNVERPRYAAATDVQAQLQFLFPEH</sequence>
<comment type="caution">
    <text evidence="1">The sequence shown here is derived from an EMBL/GenBank/DDBJ whole genome shotgun (WGS) entry which is preliminary data.</text>
</comment>
<keyword evidence="2" id="KW-1185">Reference proteome</keyword>
<evidence type="ECO:0008006" key="3">
    <source>
        <dbReference type="Google" id="ProtNLM"/>
    </source>
</evidence>
<dbReference type="EMBL" id="JAJLJH010000003">
    <property type="protein sequence ID" value="MCK9687136.1"/>
    <property type="molecule type" value="Genomic_DNA"/>
</dbReference>